<comment type="subcellular location">
    <subcellularLocation>
        <location evidence="1">Cytoplasm</location>
        <location evidence="1">Cytoskeleton</location>
        <location evidence="1">Microtubule organizing center</location>
        <location evidence="1">Centrosome</location>
    </subcellularLocation>
</comment>
<dbReference type="OrthoDB" id="10262005at2759"/>
<dbReference type="PANTHER" id="PTHR46652">
    <property type="entry name" value="LEUCINE-RICH REPEAT AND IQ DOMAIN-CONTAINING PROTEIN 1-RELATED"/>
    <property type="match status" value="1"/>
</dbReference>
<dbReference type="FunFam" id="3.80.10.10:FF:000293">
    <property type="entry name" value="Protein phosphatase 1 regulatory subunit 42"/>
    <property type="match status" value="1"/>
</dbReference>
<keyword evidence="4" id="KW-0677">Repeat</keyword>
<dbReference type="InterPro" id="IPR001611">
    <property type="entry name" value="Leu-rich_rpt"/>
</dbReference>
<evidence type="ECO:0000313" key="10">
    <source>
        <dbReference type="EMBL" id="OWK04170.1"/>
    </source>
</evidence>
<comment type="caution">
    <text evidence="10">The sequence shown here is derived from an EMBL/GenBank/DDBJ whole genome shotgun (WGS) entry which is preliminary data.</text>
</comment>
<evidence type="ECO:0000256" key="8">
    <source>
        <dbReference type="ARBA" id="ARBA00053544"/>
    </source>
</evidence>
<keyword evidence="11" id="KW-1185">Reference proteome</keyword>
<dbReference type="Pfam" id="PF14580">
    <property type="entry name" value="LRR_9"/>
    <property type="match status" value="1"/>
</dbReference>
<protein>
    <recommendedName>
        <fullName evidence="6">Protein phosphatase 1 regulatory subunit 42</fullName>
    </recommendedName>
    <alternativeName>
        <fullName evidence="7">Leucine-rich repeat-containing protein 67</fullName>
    </alternativeName>
</protein>
<dbReference type="AlphaFoldDB" id="A0A212CDU0"/>
<dbReference type="InterPro" id="IPR025875">
    <property type="entry name" value="Leu-rich_rpt_4"/>
</dbReference>
<dbReference type="PANTHER" id="PTHR46652:SF3">
    <property type="entry name" value="LEUCINE-RICH REPEAT-CONTAINING PROTEIN 9"/>
    <property type="match status" value="1"/>
</dbReference>
<evidence type="ECO:0000256" key="3">
    <source>
        <dbReference type="ARBA" id="ARBA00022614"/>
    </source>
</evidence>
<evidence type="ECO:0000256" key="6">
    <source>
        <dbReference type="ARBA" id="ARBA00044175"/>
    </source>
</evidence>
<evidence type="ECO:0000256" key="1">
    <source>
        <dbReference type="ARBA" id="ARBA00004300"/>
    </source>
</evidence>
<gene>
    <name evidence="10" type="ORF">Celaphus_00016295</name>
</gene>
<dbReference type="Pfam" id="PF12799">
    <property type="entry name" value="LRR_4"/>
    <property type="match status" value="1"/>
</dbReference>
<evidence type="ECO:0000256" key="7">
    <source>
        <dbReference type="ARBA" id="ARBA00044209"/>
    </source>
</evidence>
<dbReference type="InterPro" id="IPR032675">
    <property type="entry name" value="LRR_dom_sf"/>
</dbReference>
<evidence type="ECO:0000313" key="11">
    <source>
        <dbReference type="Proteomes" id="UP000242450"/>
    </source>
</evidence>
<proteinExistence type="predicted"/>
<dbReference type="InterPro" id="IPR050836">
    <property type="entry name" value="SDS22/Internalin_LRR"/>
</dbReference>
<comment type="function">
    <text evidence="8">Regulates phosphatase activity of protein phosphatase 1 (PP1) complexes in the testis.</text>
</comment>
<dbReference type="SUPFAM" id="SSF52058">
    <property type="entry name" value="L domain-like"/>
    <property type="match status" value="1"/>
</dbReference>
<evidence type="ECO:0000256" key="4">
    <source>
        <dbReference type="ARBA" id="ARBA00022737"/>
    </source>
</evidence>
<keyword evidence="2" id="KW-0963">Cytoplasm</keyword>
<dbReference type="CDD" id="cd21340">
    <property type="entry name" value="PPP1R42"/>
    <property type="match status" value="1"/>
</dbReference>
<accession>A0A212CDU0</accession>
<dbReference type="GO" id="GO:0005813">
    <property type="term" value="C:centrosome"/>
    <property type="evidence" value="ECO:0007669"/>
    <property type="project" value="UniProtKB-SubCell"/>
</dbReference>
<evidence type="ECO:0000256" key="5">
    <source>
        <dbReference type="ARBA" id="ARBA00023212"/>
    </source>
</evidence>
<evidence type="ECO:0000256" key="9">
    <source>
        <dbReference type="ARBA" id="ARBA00063484"/>
    </source>
</evidence>
<comment type="subunit">
    <text evidence="9">Interacts with PPP1CC isoform gamma-2; the interaction is direct. Interacts with actin, dynein, KIF5B, KIFC1 and tubulin. Associates with microtubules.</text>
</comment>
<dbReference type="PROSITE" id="PS51450">
    <property type="entry name" value="LRR"/>
    <property type="match status" value="4"/>
</dbReference>
<dbReference type="FunFam" id="3.80.10.10:FF:000201">
    <property type="entry name" value="protein phosphatase 1 regulatory subunit 42"/>
    <property type="match status" value="1"/>
</dbReference>
<dbReference type="EMBL" id="MKHE01000021">
    <property type="protein sequence ID" value="OWK04170.1"/>
    <property type="molecule type" value="Genomic_DNA"/>
</dbReference>
<sequence length="392" mass="45434">MVRLTLDLIAKNSNLKPRKEENTLQYLKKITHINFSDKNIDAIEDLSLCKNLSVLYLYDNRISQITNLNYATNLTHLYLQNNCISCIENLRSLKKLEKLYLGGNYIAVIEGLEGLEGLRELHVESQRLPLGEKLVFDPRTLHSLAFLFLQKSLSILNISNNNIDDIRDLEILENLNQLIAADNQLLHVKDLEFLLNKLMKLWKMDLNRNPVCLKPKYRDRLILVSKSLEFLDGKEIKNMERQFLMNWKASKDAKKTSKKKNSKNEDTRNSCNIRTLSFEYFDYNIPKLLISKQNAFNSLYATGNFETVHHIVPVYYPRVGKPKLVFFSDIQRFLPNGNASPESSQEDNPKIIEDTGNLSLKASESLLTKNDVREPHLLHNLKVKENLFVKNQ</sequence>
<keyword evidence="3" id="KW-0433">Leucine-rich repeat</keyword>
<dbReference type="SMART" id="SM00365">
    <property type="entry name" value="LRR_SD22"/>
    <property type="match status" value="4"/>
</dbReference>
<name>A0A212CDU0_CEREH</name>
<reference evidence="10 11" key="1">
    <citation type="journal article" date="2018" name="Mol. Genet. Genomics">
        <title>The red deer Cervus elaphus genome CerEla1.0: sequencing, annotating, genes, and chromosomes.</title>
        <authorList>
            <person name="Bana N.A."/>
            <person name="Nyiri A."/>
            <person name="Nagy J."/>
            <person name="Frank K."/>
            <person name="Nagy T."/>
            <person name="Steger V."/>
            <person name="Schiller M."/>
            <person name="Lakatos P."/>
            <person name="Sugar L."/>
            <person name="Horn P."/>
            <person name="Barta E."/>
            <person name="Orosz L."/>
        </authorList>
    </citation>
    <scope>NUCLEOTIDE SEQUENCE [LARGE SCALE GENOMIC DNA]</scope>
    <source>
        <strain evidence="10">Hungarian</strain>
    </source>
</reference>
<evidence type="ECO:0000256" key="2">
    <source>
        <dbReference type="ARBA" id="ARBA00022490"/>
    </source>
</evidence>
<dbReference type="Proteomes" id="UP000242450">
    <property type="component" value="Chromosome 21"/>
</dbReference>
<keyword evidence="5" id="KW-0206">Cytoskeleton</keyword>
<dbReference type="Gene3D" id="3.80.10.10">
    <property type="entry name" value="Ribonuclease Inhibitor"/>
    <property type="match status" value="2"/>
</dbReference>
<organism evidence="10 11">
    <name type="scientific">Cervus elaphus hippelaphus</name>
    <name type="common">European red deer</name>
    <dbReference type="NCBI Taxonomy" id="46360"/>
    <lineage>
        <taxon>Eukaryota</taxon>
        <taxon>Metazoa</taxon>
        <taxon>Chordata</taxon>
        <taxon>Craniata</taxon>
        <taxon>Vertebrata</taxon>
        <taxon>Euteleostomi</taxon>
        <taxon>Mammalia</taxon>
        <taxon>Eutheria</taxon>
        <taxon>Laurasiatheria</taxon>
        <taxon>Artiodactyla</taxon>
        <taxon>Ruminantia</taxon>
        <taxon>Pecora</taxon>
        <taxon>Cervidae</taxon>
        <taxon>Cervinae</taxon>
        <taxon>Cervus</taxon>
    </lineage>
</organism>